<dbReference type="RefSeq" id="WP_099434914.1">
    <property type="nucleotide sequence ID" value="NZ_CP138348.1"/>
</dbReference>
<dbReference type="CDD" id="cd00082">
    <property type="entry name" value="HisKA"/>
    <property type="match status" value="1"/>
</dbReference>
<comment type="catalytic activity">
    <reaction evidence="1">
        <text>ATP + protein L-histidine = ADP + protein N-phospho-L-histidine.</text>
        <dbReference type="EC" id="2.7.13.3"/>
    </reaction>
</comment>
<dbReference type="InterPro" id="IPR011006">
    <property type="entry name" value="CheY-like_superfamily"/>
</dbReference>
<keyword evidence="3 6" id="KW-0597">Phosphoprotein</keyword>
<dbReference type="PRINTS" id="PR00344">
    <property type="entry name" value="BCTRLSENSOR"/>
</dbReference>
<dbReference type="PANTHER" id="PTHR43547:SF2">
    <property type="entry name" value="HYBRID SIGNAL TRANSDUCTION HISTIDINE KINASE C"/>
    <property type="match status" value="1"/>
</dbReference>
<dbReference type="InterPro" id="IPR036097">
    <property type="entry name" value="HisK_dim/P_sf"/>
</dbReference>
<dbReference type="Pfam" id="PF00072">
    <property type="entry name" value="Response_reg"/>
    <property type="match status" value="1"/>
</dbReference>
<evidence type="ECO:0000256" key="6">
    <source>
        <dbReference type="PROSITE-ProRule" id="PRU00169"/>
    </source>
</evidence>
<evidence type="ECO:0000256" key="3">
    <source>
        <dbReference type="ARBA" id="ARBA00022553"/>
    </source>
</evidence>
<sequence length="357" mass="40348">MPKKQVILIVDDDPNNFDVIEGLLYKYDYKLFYTSSGKSALAQIDSIKPDLILLDVMMPEMNGMEVCQIVKEKKEWQCIPIIMVTALNDKNDLAQCLEMGADDFISKPVNGIELAARVQSMLRIKSQYDSLQEMLKLREEMTSIIVHDLRNPLTNIILCAGILKMPNLSQEVYRQKLEEINNSGDVLNNQIDTLLQMAKIQSGKLVLAYKETNLNDLLNSELNNFQNIAQSRNIDLVLNIPDRVKSFSLDSQLIRRVLQNLLSNAVKFSPENSKVICALNYPDNDSFEIKIIDSGKTISDEQKELIFEKYQIGESVKGVKQIGLGLSFCKMAIEAHNGTIRVENNPEGRGNVFIISI</sequence>
<dbReference type="Pfam" id="PF02518">
    <property type="entry name" value="HATPase_c"/>
    <property type="match status" value="1"/>
</dbReference>
<name>A0AAF1C6D1_9CHRO</name>
<keyword evidence="5" id="KW-0902">Two-component regulatory system</keyword>
<keyword evidence="4" id="KW-0418">Kinase</keyword>
<evidence type="ECO:0000259" key="8">
    <source>
        <dbReference type="PROSITE" id="PS50110"/>
    </source>
</evidence>
<dbReference type="PROSITE" id="PS50110">
    <property type="entry name" value="RESPONSE_REGULATORY"/>
    <property type="match status" value="1"/>
</dbReference>
<dbReference type="SUPFAM" id="SSF55874">
    <property type="entry name" value="ATPase domain of HSP90 chaperone/DNA topoisomerase II/histidine kinase"/>
    <property type="match status" value="1"/>
</dbReference>
<evidence type="ECO:0000313" key="9">
    <source>
        <dbReference type="EMBL" id="WPF88689.1"/>
    </source>
</evidence>
<dbReference type="SMART" id="SM00448">
    <property type="entry name" value="REC"/>
    <property type="match status" value="1"/>
</dbReference>
<feature type="domain" description="Response regulatory" evidence="8">
    <location>
        <begin position="6"/>
        <end position="122"/>
    </location>
</feature>
<dbReference type="Gene3D" id="1.10.287.130">
    <property type="match status" value="1"/>
</dbReference>
<organism evidence="9">
    <name type="scientific">Cyanobacterium aponinum AL20115</name>
    <dbReference type="NCBI Taxonomy" id="3090662"/>
    <lineage>
        <taxon>Bacteria</taxon>
        <taxon>Bacillati</taxon>
        <taxon>Cyanobacteriota</taxon>
        <taxon>Cyanophyceae</taxon>
        <taxon>Oscillatoriophycideae</taxon>
        <taxon>Chroococcales</taxon>
        <taxon>Geminocystaceae</taxon>
        <taxon>Cyanobacterium</taxon>
    </lineage>
</organism>
<dbReference type="CDD" id="cd00075">
    <property type="entry name" value="HATPase"/>
    <property type="match status" value="1"/>
</dbReference>
<dbReference type="InterPro" id="IPR003594">
    <property type="entry name" value="HATPase_dom"/>
</dbReference>
<evidence type="ECO:0000259" key="7">
    <source>
        <dbReference type="PROSITE" id="PS50109"/>
    </source>
</evidence>
<dbReference type="GO" id="GO:0000155">
    <property type="term" value="F:phosphorelay sensor kinase activity"/>
    <property type="evidence" value="ECO:0007669"/>
    <property type="project" value="InterPro"/>
</dbReference>
<proteinExistence type="predicted"/>
<dbReference type="PANTHER" id="PTHR43547">
    <property type="entry name" value="TWO-COMPONENT HISTIDINE KINASE"/>
    <property type="match status" value="1"/>
</dbReference>
<dbReference type="Gene3D" id="3.40.50.2300">
    <property type="match status" value="1"/>
</dbReference>
<dbReference type="EC" id="2.7.13.3" evidence="2"/>
<evidence type="ECO:0000256" key="1">
    <source>
        <dbReference type="ARBA" id="ARBA00000085"/>
    </source>
</evidence>
<gene>
    <name evidence="9" type="ORF">SAY89_18175</name>
</gene>
<dbReference type="SUPFAM" id="SSF47384">
    <property type="entry name" value="Homodimeric domain of signal transducing histidine kinase"/>
    <property type="match status" value="1"/>
</dbReference>
<dbReference type="InterPro" id="IPR004358">
    <property type="entry name" value="Sig_transdc_His_kin-like_C"/>
</dbReference>
<dbReference type="PROSITE" id="PS50109">
    <property type="entry name" value="HIS_KIN"/>
    <property type="match status" value="1"/>
</dbReference>
<dbReference type="Pfam" id="PF00512">
    <property type="entry name" value="HisKA"/>
    <property type="match status" value="1"/>
</dbReference>
<dbReference type="InterPro" id="IPR036890">
    <property type="entry name" value="HATPase_C_sf"/>
</dbReference>
<dbReference type="InterPro" id="IPR001789">
    <property type="entry name" value="Sig_transdc_resp-reg_receiver"/>
</dbReference>
<dbReference type="SMART" id="SM00388">
    <property type="entry name" value="HisKA"/>
    <property type="match status" value="1"/>
</dbReference>
<feature type="domain" description="Histidine kinase" evidence="7">
    <location>
        <begin position="144"/>
        <end position="357"/>
    </location>
</feature>
<protein>
    <recommendedName>
        <fullName evidence="2">histidine kinase</fullName>
        <ecNumber evidence="2">2.7.13.3</ecNumber>
    </recommendedName>
</protein>
<evidence type="ECO:0000256" key="2">
    <source>
        <dbReference type="ARBA" id="ARBA00012438"/>
    </source>
</evidence>
<dbReference type="AlphaFoldDB" id="A0AAF1C6D1"/>
<feature type="modified residue" description="4-aspartylphosphate" evidence="6">
    <location>
        <position position="55"/>
    </location>
</feature>
<reference evidence="9" key="1">
    <citation type="submission" date="2023-11" db="EMBL/GenBank/DDBJ databases">
        <title>Genome sequence of Cyanobacterium aponinum BCRC AL20115.</title>
        <authorList>
            <person name="Chang H.-Y."/>
            <person name="Lin K.-M."/>
            <person name="Hsueh H.-T."/>
            <person name="Chu H.-A."/>
            <person name="Kuo C.-H."/>
        </authorList>
    </citation>
    <scope>NUCLEOTIDE SEQUENCE</scope>
    <source>
        <strain evidence="9">AL20115</strain>
    </source>
</reference>
<dbReference type="InterPro" id="IPR005467">
    <property type="entry name" value="His_kinase_dom"/>
</dbReference>
<dbReference type="Gene3D" id="3.30.565.10">
    <property type="entry name" value="Histidine kinase-like ATPase, C-terminal domain"/>
    <property type="match status" value="1"/>
</dbReference>
<keyword evidence="4" id="KW-0808">Transferase</keyword>
<dbReference type="SUPFAM" id="SSF52172">
    <property type="entry name" value="CheY-like"/>
    <property type="match status" value="1"/>
</dbReference>
<evidence type="ECO:0000256" key="5">
    <source>
        <dbReference type="ARBA" id="ARBA00023012"/>
    </source>
</evidence>
<evidence type="ECO:0000256" key="4">
    <source>
        <dbReference type="ARBA" id="ARBA00022777"/>
    </source>
</evidence>
<accession>A0AAF1C6D1</accession>
<dbReference type="EMBL" id="CP138348">
    <property type="protein sequence ID" value="WPF88689.1"/>
    <property type="molecule type" value="Genomic_DNA"/>
</dbReference>
<dbReference type="SMART" id="SM00387">
    <property type="entry name" value="HATPase_c"/>
    <property type="match status" value="1"/>
</dbReference>
<dbReference type="InterPro" id="IPR003661">
    <property type="entry name" value="HisK_dim/P_dom"/>
</dbReference>